<sequence length="576" mass="62480">MQSLAMLALVAGLLFAPLTFSAPITGNEKIVNAMSAGTLAKRDGLLECNLGGVPTEPDWQVRDSIQTFCTSQALGGNHAVVKPASQNPTVLYPIMATYYQDDVHRVQHHITLSIANISPSNPYTVNYNDCLKAFFALDDACAAIHAGGTWVTGDVFWSFDIDDADEGPTKRGLLECNLGGVRLEDETLVHEAIAGFCHDNSQLGNHGVAKPATQNPSVLYPIMATYFEDARFEPINAITLSIANHNLDKPYTVDYNECYDALMTLTGACSAQHTGGTYDAEGVFWSYDINNAVEGPTKRDLLECNLGWVHLEPVTLVPDVFHDFCAVASDGRTPTLKPTTPNPTTLYPYIVDYYRNDVDGQQHKITLTMANNSPTKAYIINYTDCLNALSALNGTCSSTGGTWLAENVFWSIDIDNAIEGPIQRKYGSTDVVVATNERKRAVHSAAIAEIARDQAPTALCQVPQYATTRTSKQVVMAAFSQYCGFNVGVHIPPGGSVNQEQKLGGNYGKAIFGIDITDKKKNGYTIEFDGCMGLFSSILNDCGWVSSDGGQWTQGGRLTMPGGEVEFIMDLEPDKN</sequence>
<name>A0ABR0L8Q2_9PEZI</name>
<feature type="signal peptide" evidence="1">
    <location>
        <begin position="1"/>
        <end position="21"/>
    </location>
</feature>
<evidence type="ECO:0000313" key="2">
    <source>
        <dbReference type="EMBL" id="KAK5145195.1"/>
    </source>
</evidence>
<gene>
    <name evidence="2" type="ORF">LTR32_003003</name>
</gene>
<evidence type="ECO:0000256" key="1">
    <source>
        <dbReference type="SAM" id="SignalP"/>
    </source>
</evidence>
<evidence type="ECO:0008006" key="4">
    <source>
        <dbReference type="Google" id="ProtNLM"/>
    </source>
</evidence>
<keyword evidence="3" id="KW-1185">Reference proteome</keyword>
<accession>A0ABR0L8Q2</accession>
<comment type="caution">
    <text evidence="2">The sequence shown here is derived from an EMBL/GenBank/DDBJ whole genome shotgun (WGS) entry which is preliminary data.</text>
</comment>
<dbReference type="Proteomes" id="UP001308179">
    <property type="component" value="Unassembled WGS sequence"/>
</dbReference>
<evidence type="ECO:0000313" key="3">
    <source>
        <dbReference type="Proteomes" id="UP001308179"/>
    </source>
</evidence>
<proteinExistence type="predicted"/>
<organism evidence="2 3">
    <name type="scientific">Rachicladosporium monterosium</name>
    <dbReference type="NCBI Taxonomy" id="1507873"/>
    <lineage>
        <taxon>Eukaryota</taxon>
        <taxon>Fungi</taxon>
        <taxon>Dikarya</taxon>
        <taxon>Ascomycota</taxon>
        <taxon>Pezizomycotina</taxon>
        <taxon>Dothideomycetes</taxon>
        <taxon>Dothideomycetidae</taxon>
        <taxon>Cladosporiales</taxon>
        <taxon>Cladosporiaceae</taxon>
        <taxon>Rachicladosporium</taxon>
    </lineage>
</organism>
<dbReference type="EMBL" id="JAVRRR010000168">
    <property type="protein sequence ID" value="KAK5145195.1"/>
    <property type="molecule type" value="Genomic_DNA"/>
</dbReference>
<protein>
    <recommendedName>
        <fullName evidence="4">Ecp2 effector protein domain-containing protein</fullName>
    </recommendedName>
</protein>
<keyword evidence="1" id="KW-0732">Signal</keyword>
<feature type="chain" id="PRO_5046305847" description="Ecp2 effector protein domain-containing protein" evidence="1">
    <location>
        <begin position="22"/>
        <end position="576"/>
    </location>
</feature>
<reference evidence="2 3" key="1">
    <citation type="submission" date="2023-08" db="EMBL/GenBank/DDBJ databases">
        <title>Black Yeasts Isolated from many extreme environments.</title>
        <authorList>
            <person name="Coleine C."/>
            <person name="Stajich J.E."/>
            <person name="Selbmann L."/>
        </authorList>
    </citation>
    <scope>NUCLEOTIDE SEQUENCE [LARGE SCALE GENOMIC DNA]</scope>
    <source>
        <strain evidence="2 3">CCFEE 5386</strain>
    </source>
</reference>